<dbReference type="EMBL" id="OA883016">
    <property type="protein sequence ID" value="CAD7277694.1"/>
    <property type="molecule type" value="Genomic_DNA"/>
</dbReference>
<dbReference type="AlphaFoldDB" id="A0A7R9BPM1"/>
<dbReference type="Proteomes" id="UP000678499">
    <property type="component" value="Unassembled WGS sequence"/>
</dbReference>
<name>A0A7R9BPM1_9CRUS</name>
<sequence>MDRAEPYSRPRPGKSRYVRLGDNRRASFEMLAAQQQAQMLQQAKMANNAAAAAARTTQSNVSWASSSGSMSGKGASSIYSNAAGGSGASSLKSLSNLSPSSFGASLPPGFGLTQAPSALERAKSLRRPGEGSRVVMPRRSGPIPLAMDFALLPGGIVIGGTTASVSPHGSKGLRSVIKLAEITLKN</sequence>
<dbReference type="EMBL" id="CAJPEX010000979">
    <property type="protein sequence ID" value="CAG0917846.1"/>
    <property type="molecule type" value="Genomic_DNA"/>
</dbReference>
<evidence type="ECO:0000256" key="1">
    <source>
        <dbReference type="SAM" id="MobiDB-lite"/>
    </source>
</evidence>
<gene>
    <name evidence="2" type="ORF">NMOB1V02_LOCUS5422</name>
</gene>
<feature type="non-terminal residue" evidence="2">
    <location>
        <position position="1"/>
    </location>
</feature>
<accession>A0A7R9BPM1</accession>
<evidence type="ECO:0000313" key="2">
    <source>
        <dbReference type="EMBL" id="CAD7277694.1"/>
    </source>
</evidence>
<proteinExistence type="predicted"/>
<reference evidence="2" key="1">
    <citation type="submission" date="2020-11" db="EMBL/GenBank/DDBJ databases">
        <authorList>
            <person name="Tran Van P."/>
        </authorList>
    </citation>
    <scope>NUCLEOTIDE SEQUENCE</scope>
</reference>
<organism evidence="2">
    <name type="scientific">Notodromas monacha</name>
    <dbReference type="NCBI Taxonomy" id="399045"/>
    <lineage>
        <taxon>Eukaryota</taxon>
        <taxon>Metazoa</taxon>
        <taxon>Ecdysozoa</taxon>
        <taxon>Arthropoda</taxon>
        <taxon>Crustacea</taxon>
        <taxon>Oligostraca</taxon>
        <taxon>Ostracoda</taxon>
        <taxon>Podocopa</taxon>
        <taxon>Podocopida</taxon>
        <taxon>Cypridocopina</taxon>
        <taxon>Cypridoidea</taxon>
        <taxon>Cyprididae</taxon>
        <taxon>Notodromas</taxon>
    </lineage>
</organism>
<evidence type="ECO:0000313" key="3">
    <source>
        <dbReference type="Proteomes" id="UP000678499"/>
    </source>
</evidence>
<protein>
    <submittedName>
        <fullName evidence="2">Uncharacterized protein</fullName>
    </submittedName>
</protein>
<feature type="region of interest" description="Disordered" evidence="1">
    <location>
        <begin position="1"/>
        <end position="20"/>
    </location>
</feature>
<keyword evidence="3" id="KW-1185">Reference proteome</keyword>